<reference evidence="5" key="1">
    <citation type="journal article" date="2014" name="Arch. Biochem. Biophys.">
        <title>Flavin dependent monooxygenases.</title>
        <authorList>
            <person name="Huijbers M.M."/>
            <person name="Montersino S."/>
            <person name="Westphal A.H."/>
            <person name="Tischler D."/>
            <person name="van Berkel W.J."/>
        </authorList>
    </citation>
    <scope>NUCLEOTIDE SEQUENCE</scope>
</reference>
<keyword evidence="2" id="KW-0503">Monooxygenase</keyword>
<keyword evidence="4" id="KW-1185">Reference proteome</keyword>
<dbReference type="PANTHER" id="PTHR30137:SF8">
    <property type="entry name" value="BLR5498 PROTEIN"/>
    <property type="match status" value="1"/>
</dbReference>
<dbReference type="Proteomes" id="UP000675920">
    <property type="component" value="Unplaced"/>
</dbReference>
<proteinExistence type="predicted"/>
<evidence type="ECO:0000313" key="4">
    <source>
        <dbReference type="Proteomes" id="UP000675920"/>
    </source>
</evidence>
<dbReference type="InterPro" id="IPR011251">
    <property type="entry name" value="Luciferase-like_dom"/>
</dbReference>
<protein>
    <submittedName>
        <fullName evidence="5">LLM class flavin-dependent oxidoreductase</fullName>
        <ecNumber evidence="5">1.-.-.-</ecNumber>
    </submittedName>
</protein>
<name>A0A8B6X5L9_9BURK</name>
<dbReference type="AlphaFoldDB" id="A0A8B6X5L9"/>
<keyword evidence="1" id="KW-0560">Oxidoreductase</keyword>
<reference evidence="5" key="4">
    <citation type="submission" date="2025-08" db="UniProtKB">
        <authorList>
            <consortium name="RefSeq"/>
        </authorList>
    </citation>
    <scope>IDENTIFICATION</scope>
</reference>
<feature type="domain" description="Luciferase-like" evidence="3">
    <location>
        <begin position="8"/>
        <end position="296"/>
    </location>
</feature>
<dbReference type="GO" id="GO:0005829">
    <property type="term" value="C:cytosol"/>
    <property type="evidence" value="ECO:0007669"/>
    <property type="project" value="TreeGrafter"/>
</dbReference>
<dbReference type="EC" id="1.-.-.-" evidence="5"/>
<organism evidence="4 5">
    <name type="scientific">Derxia gummosa DSM 723</name>
    <dbReference type="NCBI Taxonomy" id="1121388"/>
    <lineage>
        <taxon>Bacteria</taxon>
        <taxon>Pseudomonadati</taxon>
        <taxon>Pseudomonadota</taxon>
        <taxon>Betaproteobacteria</taxon>
        <taxon>Burkholderiales</taxon>
        <taxon>Alcaligenaceae</taxon>
        <taxon>Derxia</taxon>
    </lineage>
</organism>
<dbReference type="RefSeq" id="WP_028312349.1">
    <property type="nucleotide sequence ID" value="NZ_AXWS01000018.1"/>
</dbReference>
<dbReference type="Gene3D" id="3.20.20.30">
    <property type="entry name" value="Luciferase-like domain"/>
    <property type="match status" value="1"/>
</dbReference>
<dbReference type="OrthoDB" id="7055978at2"/>
<dbReference type="Pfam" id="PF00296">
    <property type="entry name" value="Bac_luciferase"/>
    <property type="match status" value="1"/>
</dbReference>
<evidence type="ECO:0000313" key="5">
    <source>
        <dbReference type="RefSeq" id="WP_028312349.1"/>
    </source>
</evidence>
<dbReference type="GO" id="GO:0004497">
    <property type="term" value="F:monooxygenase activity"/>
    <property type="evidence" value="ECO:0007669"/>
    <property type="project" value="UniProtKB-KW"/>
</dbReference>
<dbReference type="SUPFAM" id="SSF51679">
    <property type="entry name" value="Bacterial luciferase-like"/>
    <property type="match status" value="1"/>
</dbReference>
<sequence>MTTPPPRIGYLCLCENPTAEAGRALIRQFVLVREADRMGFDDIWIGEQHFDDVWPTGASIALLGHLTGVTSKARIGSAALLAGLRDPVALAEDVATLDLLSKGRLNLGVGRGAPFGLVGKHFGLDAATVESRMFEALELMRKLHAETDVSWSGKHFSTTDLTLVPRPPKPIPVWIAAGGEANIIEAAKLGHGLMAGATWTVARLKKAVALYREHSGGADPQLIVPRFCMTAATREEAVAVAEPYLAALAERLGAAGVNADPAQSLALDPAALLEMSIVGSHEQVAARIKALNEELGGVYSVPLIPTSGQFDTVKHCLADLVDEVRKLLMDD</sequence>
<reference evidence="5" key="3">
    <citation type="journal article" date="2021" name="Proteins">
        <title>On the diversity of F420 -dependent oxidoreductases: A sequence- and structure-based classification.</title>
        <authorList>
            <person name="Mascotti M.L."/>
            <person name="Juri Ayub M."/>
            <person name="Fraaije M.W."/>
        </authorList>
    </citation>
    <scope>NUCLEOTIDE SEQUENCE</scope>
</reference>
<accession>A0A8B6X5L9</accession>
<evidence type="ECO:0000259" key="3">
    <source>
        <dbReference type="Pfam" id="PF00296"/>
    </source>
</evidence>
<dbReference type="InterPro" id="IPR050766">
    <property type="entry name" value="Bact_Lucif_Oxidored"/>
</dbReference>
<evidence type="ECO:0000256" key="1">
    <source>
        <dbReference type="ARBA" id="ARBA00023002"/>
    </source>
</evidence>
<dbReference type="PANTHER" id="PTHR30137">
    <property type="entry name" value="LUCIFERASE-LIKE MONOOXYGENASE"/>
    <property type="match status" value="1"/>
</dbReference>
<evidence type="ECO:0000256" key="2">
    <source>
        <dbReference type="ARBA" id="ARBA00023033"/>
    </source>
</evidence>
<dbReference type="GO" id="GO:0016705">
    <property type="term" value="F:oxidoreductase activity, acting on paired donors, with incorporation or reduction of molecular oxygen"/>
    <property type="evidence" value="ECO:0007669"/>
    <property type="project" value="InterPro"/>
</dbReference>
<reference evidence="5" key="2">
    <citation type="journal article" date="2021" name="Arch. Biochem. Biophys.">
        <title>New frontiers in flavin-dependent monooxygenases.</title>
        <authorList>
            <person name="Reis R.A.G."/>
            <person name="Li H."/>
            <person name="Johnson M."/>
            <person name="Sobrado P."/>
        </authorList>
    </citation>
    <scope>NUCLEOTIDE SEQUENCE</scope>
</reference>
<dbReference type="InterPro" id="IPR036661">
    <property type="entry name" value="Luciferase-like_sf"/>
</dbReference>
<dbReference type="CDD" id="cd01097">
    <property type="entry name" value="Tetrahydromethanopterin_reductase"/>
    <property type="match status" value="1"/>
</dbReference>